<dbReference type="Proteomes" id="UP000828390">
    <property type="component" value="Unassembled WGS sequence"/>
</dbReference>
<organism evidence="2 3">
    <name type="scientific">Dreissena polymorpha</name>
    <name type="common">Zebra mussel</name>
    <name type="synonym">Mytilus polymorpha</name>
    <dbReference type="NCBI Taxonomy" id="45954"/>
    <lineage>
        <taxon>Eukaryota</taxon>
        <taxon>Metazoa</taxon>
        <taxon>Spiralia</taxon>
        <taxon>Lophotrochozoa</taxon>
        <taxon>Mollusca</taxon>
        <taxon>Bivalvia</taxon>
        <taxon>Autobranchia</taxon>
        <taxon>Heteroconchia</taxon>
        <taxon>Euheterodonta</taxon>
        <taxon>Imparidentia</taxon>
        <taxon>Neoheterodontei</taxon>
        <taxon>Myida</taxon>
        <taxon>Dreissenoidea</taxon>
        <taxon>Dreissenidae</taxon>
        <taxon>Dreissena</taxon>
    </lineage>
</organism>
<name>A0A9D4CA69_DREPO</name>
<dbReference type="SUPFAM" id="SSF47769">
    <property type="entry name" value="SAM/Pointed domain"/>
    <property type="match status" value="1"/>
</dbReference>
<reference evidence="2" key="1">
    <citation type="journal article" date="2019" name="bioRxiv">
        <title>The Genome of the Zebra Mussel, Dreissena polymorpha: A Resource for Invasive Species Research.</title>
        <authorList>
            <person name="McCartney M.A."/>
            <person name="Auch B."/>
            <person name="Kono T."/>
            <person name="Mallez S."/>
            <person name="Zhang Y."/>
            <person name="Obille A."/>
            <person name="Becker A."/>
            <person name="Abrahante J.E."/>
            <person name="Garbe J."/>
            <person name="Badalamenti J.P."/>
            <person name="Herman A."/>
            <person name="Mangelson H."/>
            <person name="Liachko I."/>
            <person name="Sullivan S."/>
            <person name="Sone E.D."/>
            <person name="Koren S."/>
            <person name="Silverstein K.A.T."/>
            <person name="Beckman K.B."/>
            <person name="Gohl D.M."/>
        </authorList>
    </citation>
    <scope>NUCLEOTIDE SEQUENCE</scope>
    <source>
        <strain evidence="2">Duluth1</strain>
        <tissue evidence="2">Whole animal</tissue>
    </source>
</reference>
<dbReference type="EMBL" id="JAIWYP010000013">
    <property type="protein sequence ID" value="KAH3720371.1"/>
    <property type="molecule type" value="Genomic_DNA"/>
</dbReference>
<dbReference type="Gene3D" id="1.10.150.50">
    <property type="entry name" value="Transcription Factor, Ets-1"/>
    <property type="match status" value="1"/>
</dbReference>
<dbReference type="InterPro" id="IPR013761">
    <property type="entry name" value="SAM/pointed_sf"/>
</dbReference>
<proteinExistence type="predicted"/>
<comment type="caution">
    <text evidence="2">The sequence shown here is derived from an EMBL/GenBank/DDBJ whole genome shotgun (WGS) entry which is preliminary data.</text>
</comment>
<keyword evidence="1" id="KW-0472">Membrane</keyword>
<dbReference type="AlphaFoldDB" id="A0A9D4CA69"/>
<feature type="transmembrane region" description="Helical" evidence="1">
    <location>
        <begin position="6"/>
        <end position="25"/>
    </location>
</feature>
<sequence length="68" mass="7593">MAENVSTLEGALAAVGLSAILLPFISEKINFKIMKEMSDRELSRIGVENIEDRVRLRQIATDGQIRFS</sequence>
<keyword evidence="1" id="KW-0812">Transmembrane</keyword>
<keyword evidence="1" id="KW-1133">Transmembrane helix</keyword>
<protein>
    <recommendedName>
        <fullName evidence="4">SAM domain-containing protein</fullName>
    </recommendedName>
</protein>
<gene>
    <name evidence="2" type="ORF">DPMN_063268</name>
</gene>
<evidence type="ECO:0000256" key="1">
    <source>
        <dbReference type="SAM" id="Phobius"/>
    </source>
</evidence>
<evidence type="ECO:0000313" key="3">
    <source>
        <dbReference type="Proteomes" id="UP000828390"/>
    </source>
</evidence>
<accession>A0A9D4CA69</accession>
<evidence type="ECO:0000313" key="2">
    <source>
        <dbReference type="EMBL" id="KAH3720371.1"/>
    </source>
</evidence>
<reference evidence="2" key="2">
    <citation type="submission" date="2020-11" db="EMBL/GenBank/DDBJ databases">
        <authorList>
            <person name="McCartney M.A."/>
            <person name="Auch B."/>
            <person name="Kono T."/>
            <person name="Mallez S."/>
            <person name="Becker A."/>
            <person name="Gohl D.M."/>
            <person name="Silverstein K.A.T."/>
            <person name="Koren S."/>
            <person name="Bechman K.B."/>
            <person name="Herman A."/>
            <person name="Abrahante J.E."/>
            <person name="Garbe J."/>
        </authorList>
    </citation>
    <scope>NUCLEOTIDE SEQUENCE</scope>
    <source>
        <strain evidence="2">Duluth1</strain>
        <tissue evidence="2">Whole animal</tissue>
    </source>
</reference>
<evidence type="ECO:0008006" key="4">
    <source>
        <dbReference type="Google" id="ProtNLM"/>
    </source>
</evidence>
<keyword evidence="3" id="KW-1185">Reference proteome</keyword>